<comment type="caution">
    <text evidence="21">The sequence shown here is derived from an EMBL/GenBank/DDBJ whole genome shotgun (WGS) entry which is preliminary data.</text>
</comment>
<evidence type="ECO:0000256" key="7">
    <source>
        <dbReference type="ARBA" id="ARBA00023157"/>
    </source>
</evidence>
<dbReference type="EC" id="3.1.3.8" evidence="4"/>
<comment type="subcellular location">
    <subcellularLocation>
        <location evidence="1">Secreted</location>
    </subcellularLocation>
</comment>
<organism evidence="21 22">
    <name type="scientific">Talaromyces proteolyticus</name>
    <dbReference type="NCBI Taxonomy" id="1131652"/>
    <lineage>
        <taxon>Eukaryota</taxon>
        <taxon>Fungi</taxon>
        <taxon>Dikarya</taxon>
        <taxon>Ascomycota</taxon>
        <taxon>Pezizomycotina</taxon>
        <taxon>Eurotiomycetes</taxon>
        <taxon>Eurotiomycetidae</taxon>
        <taxon>Eurotiales</taxon>
        <taxon>Trichocomaceae</taxon>
        <taxon>Talaromyces</taxon>
        <taxon>Talaromyces sect. Bacilispori</taxon>
    </lineage>
</organism>
<keyword evidence="6" id="KW-0378">Hydrolase</keyword>
<evidence type="ECO:0000256" key="15">
    <source>
        <dbReference type="ARBA" id="ARBA00043788"/>
    </source>
</evidence>
<comment type="similarity">
    <text evidence="2">Belongs to the histidine acid phosphatase family.</text>
</comment>
<evidence type="ECO:0000256" key="10">
    <source>
        <dbReference type="ARBA" id="ARBA00042300"/>
    </source>
</evidence>
<dbReference type="InterPro" id="IPR000560">
    <property type="entry name" value="His_Pase_clade-2"/>
</dbReference>
<dbReference type="InterPro" id="IPR029033">
    <property type="entry name" value="His_PPase_superfam"/>
</dbReference>
<dbReference type="GO" id="GO:0005576">
    <property type="term" value="C:extracellular region"/>
    <property type="evidence" value="ECO:0007669"/>
    <property type="project" value="UniProtKB-SubCell"/>
</dbReference>
<gene>
    <name evidence="21" type="ORF">BGW36DRAFT_425027</name>
</gene>
<reference evidence="21" key="1">
    <citation type="submission" date="2021-12" db="EMBL/GenBank/DDBJ databases">
        <title>Convergent genome expansion in fungi linked to evolution of root-endophyte symbiosis.</title>
        <authorList>
            <consortium name="DOE Joint Genome Institute"/>
            <person name="Ke Y.-H."/>
            <person name="Bonito G."/>
            <person name="Liao H.-L."/>
            <person name="Looney B."/>
            <person name="Rojas-Flechas A."/>
            <person name="Nash J."/>
            <person name="Hameed K."/>
            <person name="Schadt C."/>
            <person name="Martin F."/>
            <person name="Crous P.W."/>
            <person name="Miettinen O."/>
            <person name="Magnuson J.K."/>
            <person name="Labbe J."/>
            <person name="Jacobson D."/>
            <person name="Doktycz M.J."/>
            <person name="Veneault-Fourrey C."/>
            <person name="Kuo A."/>
            <person name="Mondo S."/>
            <person name="Calhoun S."/>
            <person name="Riley R."/>
            <person name="Ohm R."/>
            <person name="LaButti K."/>
            <person name="Andreopoulos B."/>
            <person name="Pangilinan J."/>
            <person name="Nolan M."/>
            <person name="Tritt A."/>
            <person name="Clum A."/>
            <person name="Lipzen A."/>
            <person name="Daum C."/>
            <person name="Barry K."/>
            <person name="Grigoriev I.V."/>
            <person name="Vilgalys R."/>
        </authorList>
    </citation>
    <scope>NUCLEOTIDE SEQUENCE</scope>
    <source>
        <strain evidence="21">PMI_201</strain>
    </source>
</reference>
<keyword evidence="20" id="KW-0472">Membrane</keyword>
<feature type="active site" description="Proton donor" evidence="18">
    <location>
        <position position="409"/>
    </location>
</feature>
<dbReference type="PROSITE" id="PS00778">
    <property type="entry name" value="HIS_ACID_PHOSPHAT_2"/>
    <property type="match status" value="1"/>
</dbReference>
<keyword evidence="20" id="KW-0812">Transmembrane</keyword>
<dbReference type="GeneID" id="70250341"/>
<dbReference type="PANTHER" id="PTHR20963">
    <property type="entry name" value="MULTIPLE INOSITOL POLYPHOSPHATE PHOSPHATASE-RELATED"/>
    <property type="match status" value="1"/>
</dbReference>
<evidence type="ECO:0000256" key="3">
    <source>
        <dbReference type="ARBA" id="ARBA00011245"/>
    </source>
</evidence>
<evidence type="ECO:0000256" key="5">
    <source>
        <dbReference type="ARBA" id="ARBA00022525"/>
    </source>
</evidence>
<dbReference type="CDD" id="cd07061">
    <property type="entry name" value="HP_HAP_like"/>
    <property type="match status" value="1"/>
</dbReference>
<accession>A0AAD4KUD9</accession>
<keyword evidence="20" id="KW-1133">Transmembrane helix</keyword>
<comment type="catalytic activity">
    <reaction evidence="12">
        <text>1D-myo-inositol 1,2-bisphosphate + H2O = 1D-myo-inositol 2-phosphate + phosphate</text>
        <dbReference type="Rhea" id="RHEA:77135"/>
        <dbReference type="ChEBI" id="CHEBI:15377"/>
        <dbReference type="ChEBI" id="CHEBI:43474"/>
        <dbReference type="ChEBI" id="CHEBI:84142"/>
        <dbReference type="ChEBI" id="CHEBI:195539"/>
    </reaction>
    <physiologicalReaction direction="left-to-right" evidence="12">
        <dbReference type="Rhea" id="RHEA:77136"/>
    </physiologicalReaction>
</comment>
<dbReference type="PANTHER" id="PTHR20963:SF24">
    <property type="entry name" value="3-PHYTASE B"/>
    <property type="match status" value="1"/>
</dbReference>
<evidence type="ECO:0000256" key="13">
    <source>
        <dbReference type="ARBA" id="ARBA00043721"/>
    </source>
</evidence>
<evidence type="ECO:0000256" key="19">
    <source>
        <dbReference type="PIRSR" id="PIRSR000894-2"/>
    </source>
</evidence>
<evidence type="ECO:0000256" key="9">
    <source>
        <dbReference type="ARBA" id="ARBA00041857"/>
    </source>
</evidence>
<evidence type="ECO:0000313" key="21">
    <source>
        <dbReference type="EMBL" id="KAH8700194.1"/>
    </source>
</evidence>
<evidence type="ECO:0000256" key="11">
    <source>
        <dbReference type="ARBA" id="ARBA00043670"/>
    </source>
</evidence>
<dbReference type="AlphaFoldDB" id="A0AAD4KUD9"/>
<dbReference type="Pfam" id="PF00328">
    <property type="entry name" value="His_Phos_2"/>
    <property type="match status" value="1"/>
</dbReference>
<evidence type="ECO:0000256" key="8">
    <source>
        <dbReference type="ARBA" id="ARBA00023180"/>
    </source>
</evidence>
<feature type="disulfide bond" evidence="19">
    <location>
        <begin position="120"/>
        <end position="461"/>
    </location>
</feature>
<feature type="disulfide bond" evidence="19">
    <location>
        <begin position="312"/>
        <end position="329"/>
    </location>
</feature>
<evidence type="ECO:0000256" key="12">
    <source>
        <dbReference type="ARBA" id="ARBA00043675"/>
    </source>
</evidence>
<comment type="catalytic activity">
    <reaction evidence="15">
        <text>1D-myo-inositol hexakisphosphate + H2O = 1D-myo-inositol 1,2,4,5,6-pentakisphosphate + phosphate</text>
        <dbReference type="Rhea" id="RHEA:16989"/>
        <dbReference type="ChEBI" id="CHEBI:15377"/>
        <dbReference type="ChEBI" id="CHEBI:43474"/>
        <dbReference type="ChEBI" id="CHEBI:57798"/>
        <dbReference type="ChEBI" id="CHEBI:58130"/>
        <dbReference type="EC" id="3.1.3.8"/>
    </reaction>
    <physiologicalReaction direction="left-to-right" evidence="15">
        <dbReference type="Rhea" id="RHEA:16990"/>
    </physiologicalReaction>
</comment>
<dbReference type="Proteomes" id="UP001201262">
    <property type="component" value="Unassembled WGS sequence"/>
</dbReference>
<evidence type="ECO:0000256" key="4">
    <source>
        <dbReference type="ARBA" id="ARBA00012632"/>
    </source>
</evidence>
<dbReference type="Gene3D" id="3.40.50.1240">
    <property type="entry name" value="Phosphoglycerate mutase-like"/>
    <property type="match status" value="1"/>
</dbReference>
<protein>
    <recommendedName>
        <fullName evidence="16">Phytase A</fullName>
        <ecNumber evidence="4">3.1.3.8</ecNumber>
    </recommendedName>
    <alternativeName>
        <fullName evidence="17">Histidine acid phosphatase phyA</fullName>
    </alternativeName>
    <alternativeName>
        <fullName evidence="10">Myo-inositol hexakisphosphate phosphohydrolase A</fullName>
    </alternativeName>
    <alternativeName>
        <fullName evidence="9">Myo-inositol-hexaphosphate 3-phosphohydrolase A</fullName>
    </alternativeName>
</protein>
<evidence type="ECO:0000313" key="22">
    <source>
        <dbReference type="Proteomes" id="UP001201262"/>
    </source>
</evidence>
<feature type="transmembrane region" description="Helical" evidence="20">
    <location>
        <begin position="50"/>
        <end position="68"/>
    </location>
</feature>
<keyword evidence="8" id="KW-0325">Glycoprotein</keyword>
<sequence length="518" mass="58116">MDAKRLDRRYGEEAYDHAGEGTPLVDSSRKRSLRWKSTLQSLLSSLKVRLALFSMSLLLLILLVRLLIPIPNAVIFSNDCSSGRKGYQCYPETSHFWGQYSPFFSLERESRISNAVPPNCKITFVQTISRHGARYPTTHKGEKYAELIGRIHQTATAYKGAFSVLKDYNINLGSNDLTTYGQQQMVESGRKFYDRYKYLARDTVPFVRAAGSDRVVASGEFFNKGFQAAKDLDSRSNKTQQSPIVNVVIPEGREWNNTLDAGTCPLFKGSSAQAAQKEFLNVFAPSILKKIKKGLPGAKLKKKDVPRLMDLCPFETVAQNNTNKLSTLCKLFTRSEWQSYDYYNTLGKYYGYGDGNHLGPTQGVGFVNEVIARMMQSPVSDYTSVNHTLDSDPATFPLNAVLYADFSHDNTITSIYYAFGLYNYTTKLPTNQAQSVAKTHGYSSSWTVPFGSRAYIEMMQCSNPWQDSTNGEPLVRMLVNDRVVPLGGCKVDSLGRCRRNDWIKGLEFARNGGNWGSC</sequence>
<evidence type="ECO:0000256" key="1">
    <source>
        <dbReference type="ARBA" id="ARBA00004613"/>
    </source>
</evidence>
<dbReference type="PROSITE" id="PS00616">
    <property type="entry name" value="HIS_ACID_PHOSPHAT_1"/>
    <property type="match status" value="1"/>
</dbReference>
<evidence type="ECO:0000256" key="14">
    <source>
        <dbReference type="ARBA" id="ARBA00043748"/>
    </source>
</evidence>
<proteinExistence type="inferred from homology"/>
<evidence type="ECO:0000256" key="16">
    <source>
        <dbReference type="ARBA" id="ARBA00044106"/>
    </source>
</evidence>
<keyword evidence="7 19" id="KW-1015">Disulfide bond</keyword>
<comment type="catalytic activity">
    <reaction evidence="11">
        <text>1D-myo-inositol 1,2,5,6-tetrakisphosphate + H2O = 1D-myo-inositol 1,2,6-trisphosphate + phosphate</text>
        <dbReference type="Rhea" id="RHEA:77119"/>
        <dbReference type="ChEBI" id="CHEBI:15377"/>
        <dbReference type="ChEBI" id="CHEBI:43474"/>
        <dbReference type="ChEBI" id="CHEBI:195535"/>
        <dbReference type="ChEBI" id="CHEBI:195537"/>
    </reaction>
    <physiologicalReaction direction="left-to-right" evidence="11">
        <dbReference type="Rhea" id="RHEA:77120"/>
    </physiologicalReaction>
</comment>
<dbReference type="InterPro" id="IPR033379">
    <property type="entry name" value="Acid_Pase_AS"/>
</dbReference>
<evidence type="ECO:0000256" key="17">
    <source>
        <dbReference type="ARBA" id="ARBA00044262"/>
    </source>
</evidence>
<evidence type="ECO:0000256" key="18">
    <source>
        <dbReference type="PIRSR" id="PIRSR000894-1"/>
    </source>
</evidence>
<comment type="catalytic activity">
    <reaction evidence="13">
        <text>1D-myo-inositol 1,2,6-trisphosphate + H2O = 1D-myo-inositol 1,2-bisphosphate + phosphate</text>
        <dbReference type="Rhea" id="RHEA:77131"/>
        <dbReference type="ChEBI" id="CHEBI:15377"/>
        <dbReference type="ChEBI" id="CHEBI:43474"/>
        <dbReference type="ChEBI" id="CHEBI:195537"/>
        <dbReference type="ChEBI" id="CHEBI:195539"/>
    </reaction>
    <physiologicalReaction direction="left-to-right" evidence="13">
        <dbReference type="Rhea" id="RHEA:77132"/>
    </physiologicalReaction>
</comment>
<dbReference type="GO" id="GO:0003993">
    <property type="term" value="F:acid phosphatase activity"/>
    <property type="evidence" value="ECO:0007669"/>
    <property type="project" value="TreeGrafter"/>
</dbReference>
<keyword evidence="22" id="KW-1185">Reference proteome</keyword>
<dbReference type="EMBL" id="JAJTJA010000004">
    <property type="protein sequence ID" value="KAH8700194.1"/>
    <property type="molecule type" value="Genomic_DNA"/>
</dbReference>
<dbReference type="PIRSF" id="PIRSF000894">
    <property type="entry name" value="Acid_phosphatase"/>
    <property type="match status" value="1"/>
</dbReference>
<evidence type="ECO:0000256" key="2">
    <source>
        <dbReference type="ARBA" id="ARBA00005375"/>
    </source>
</evidence>
<name>A0AAD4KUD9_9EURO</name>
<dbReference type="InterPro" id="IPR016274">
    <property type="entry name" value="Histidine_acid_Pase_euk"/>
</dbReference>
<dbReference type="SUPFAM" id="SSF53254">
    <property type="entry name" value="Phosphoglycerate mutase-like"/>
    <property type="match status" value="1"/>
</dbReference>
<comment type="subunit">
    <text evidence="3">Monomer.</text>
</comment>
<dbReference type="RefSeq" id="XP_046073900.1">
    <property type="nucleotide sequence ID" value="XM_046220054.1"/>
</dbReference>
<feature type="disulfide bond" evidence="19">
    <location>
        <begin position="489"/>
        <end position="497"/>
    </location>
</feature>
<comment type="catalytic activity">
    <reaction evidence="14">
        <text>1D-myo-inositol 1,2,4,5,6-pentakisphosphate + H2O = 1D-myo-inositol 1,2,5,6-tetrakisphosphate + phosphate</text>
        <dbReference type="Rhea" id="RHEA:77115"/>
        <dbReference type="ChEBI" id="CHEBI:15377"/>
        <dbReference type="ChEBI" id="CHEBI:43474"/>
        <dbReference type="ChEBI" id="CHEBI:57798"/>
        <dbReference type="ChEBI" id="CHEBI:195535"/>
    </reaction>
    <physiologicalReaction direction="left-to-right" evidence="14">
        <dbReference type="Rhea" id="RHEA:77116"/>
    </physiologicalReaction>
</comment>
<evidence type="ECO:0000256" key="20">
    <source>
        <dbReference type="SAM" id="Phobius"/>
    </source>
</evidence>
<keyword evidence="5" id="KW-0964">Secreted</keyword>
<feature type="active site" description="Nucleophile" evidence="18">
    <location>
        <position position="131"/>
    </location>
</feature>
<evidence type="ECO:0000256" key="6">
    <source>
        <dbReference type="ARBA" id="ARBA00022801"/>
    </source>
</evidence>
<dbReference type="GO" id="GO:0016158">
    <property type="term" value="F:inositol hexakisphosphate 3-phosphatase activity"/>
    <property type="evidence" value="ECO:0007669"/>
    <property type="project" value="UniProtKB-EC"/>
</dbReference>